<feature type="compositionally biased region" description="Basic and acidic residues" evidence="1">
    <location>
        <begin position="271"/>
        <end position="284"/>
    </location>
</feature>
<feature type="transmembrane region" description="Helical" evidence="2">
    <location>
        <begin position="147"/>
        <end position="168"/>
    </location>
</feature>
<dbReference type="PANTHER" id="PTHR43827">
    <property type="entry name" value="2,5-DIKETO-D-GLUCONIC ACID REDUCTASE"/>
    <property type="match status" value="1"/>
</dbReference>
<dbReference type="Pfam" id="PF00248">
    <property type="entry name" value="Aldo_ket_red"/>
    <property type="match status" value="1"/>
</dbReference>
<keyword evidence="2" id="KW-0812">Transmembrane</keyword>
<evidence type="ECO:0000256" key="1">
    <source>
        <dbReference type="SAM" id="MobiDB-lite"/>
    </source>
</evidence>
<keyword evidence="2" id="KW-0472">Membrane</keyword>
<dbReference type="InterPro" id="IPR020471">
    <property type="entry name" value="AKR"/>
</dbReference>
<feature type="region of interest" description="Disordered" evidence="1">
    <location>
        <begin position="70"/>
        <end position="126"/>
    </location>
</feature>
<dbReference type="SUPFAM" id="SSF51430">
    <property type="entry name" value="NAD(P)-linked oxidoreductase"/>
    <property type="match status" value="1"/>
</dbReference>
<evidence type="ECO:0000259" key="3">
    <source>
        <dbReference type="Pfam" id="PF00248"/>
    </source>
</evidence>
<dbReference type="InterPro" id="IPR023210">
    <property type="entry name" value="NADP_OxRdtase_dom"/>
</dbReference>
<dbReference type="GO" id="GO:0016491">
    <property type="term" value="F:oxidoreductase activity"/>
    <property type="evidence" value="ECO:0007669"/>
    <property type="project" value="InterPro"/>
</dbReference>
<organism evidence="4">
    <name type="scientific">Neospora caninum (strain Liverpool)</name>
    <dbReference type="NCBI Taxonomy" id="572307"/>
    <lineage>
        <taxon>Eukaryota</taxon>
        <taxon>Sar</taxon>
        <taxon>Alveolata</taxon>
        <taxon>Apicomplexa</taxon>
        <taxon>Conoidasida</taxon>
        <taxon>Coccidia</taxon>
        <taxon>Eucoccidiorida</taxon>
        <taxon>Eimeriorina</taxon>
        <taxon>Sarcocystidae</taxon>
        <taxon>Neospora</taxon>
    </lineage>
</organism>
<feature type="compositionally biased region" description="Basic and acidic residues" evidence="1">
    <location>
        <begin position="292"/>
        <end position="308"/>
    </location>
</feature>
<protein>
    <submittedName>
        <fullName evidence="4">Aldo/keto reductase family oxidoreductase,putative</fullName>
    </submittedName>
</protein>
<feature type="domain" description="NADP-dependent oxidoreductase" evidence="3">
    <location>
        <begin position="325"/>
        <end position="583"/>
    </location>
</feature>
<dbReference type="InterPro" id="IPR036812">
    <property type="entry name" value="NAD(P)_OxRdtase_dom_sf"/>
</dbReference>
<evidence type="ECO:0000256" key="2">
    <source>
        <dbReference type="SAM" id="Phobius"/>
    </source>
</evidence>
<evidence type="ECO:0000313" key="4">
    <source>
        <dbReference type="EMBL" id="CEL66542.1"/>
    </source>
</evidence>
<gene>
    <name evidence="4" type="ORF">BN1204_023540</name>
</gene>
<feature type="region of interest" description="Disordered" evidence="1">
    <location>
        <begin position="240"/>
        <end position="314"/>
    </location>
</feature>
<sequence length="589" mass="64232">MTRALKRVASRRLSPVSLCWSCVSTCNFFLVFSSFLSATPPLPCGKNNSRDTLLPLSSFFPSRALSSSTVGAPPSPAASPPVSPSPSFPSPPSPSFPSPPSPSFPSPPSPSFPSPPSPSFPSPPPSFPSPPSPSFPSFASLASSFRLCILSLIASLVLFSLLPVAFAGDREPQVPRHPSVVEAVSSVPSFNFLLSVGISAFIAAGVVLSLGRAISPVEMTHLAPLSRSLFLPAYTSFPSRGPAGQDPDAQRPSGVHTAPASPPSALGRRRTSLEAEDRQRKLEGDGSSASALRREGDDRICAGDERGSPGRGGAVEIPRLLYGTAWKKEHTERLIKHALLAGFTGVDTACQPKHYDEPGVGRGIQAFLRERNLSRSSLFIQTKFTPLEGQDRTKPLPYNPHASVHEQVQQSLQTSLANLKVDYLDSVLLHSPLRTLEKTLEAWRSLEEAVDEGVVRLLGVSNCYDVEMLRRLYAAARHKPRVLQNRFYPDTRYDKEIRKFCQEHSVVYEAFWTLTANPHMLRSTPVREAARSFNCTPAQAWFRYLLEKGLVVLTGTTSETHMREDLDVLNLDFSQAAFDAVDSEVERFT</sequence>
<dbReference type="Gene3D" id="3.20.20.100">
    <property type="entry name" value="NADP-dependent oxidoreductase domain"/>
    <property type="match status" value="1"/>
</dbReference>
<feature type="compositionally biased region" description="Pro residues" evidence="1">
    <location>
        <begin position="73"/>
        <end position="126"/>
    </location>
</feature>
<proteinExistence type="predicted"/>
<name>A0A0F7UDZ5_NEOCL</name>
<dbReference type="PANTHER" id="PTHR43827:SF8">
    <property type="entry name" value="ALDO_KETO REDUCTASE FAMILY PROTEIN"/>
    <property type="match status" value="1"/>
</dbReference>
<dbReference type="EMBL" id="LN714481">
    <property type="protein sequence ID" value="CEL66542.1"/>
    <property type="molecule type" value="Genomic_DNA"/>
</dbReference>
<dbReference type="CDD" id="cd19071">
    <property type="entry name" value="AKR_AKR1-5-like"/>
    <property type="match status" value="1"/>
</dbReference>
<reference evidence="4" key="1">
    <citation type="journal article" date="2015" name="PLoS ONE">
        <title>Comprehensive Evaluation of Toxoplasma gondii VEG and Neospora caninum LIV Genomes with Tachyzoite Stage Transcriptome and Proteome Defines Novel Transcript Features.</title>
        <authorList>
            <person name="Ramaprasad A."/>
            <person name="Mourier T."/>
            <person name="Naeem R."/>
            <person name="Malas T.B."/>
            <person name="Moussa E."/>
            <person name="Panigrahi A."/>
            <person name="Vermont S.J."/>
            <person name="Otto T.D."/>
            <person name="Wastling J."/>
            <person name="Pain A."/>
        </authorList>
    </citation>
    <scope>NUCLEOTIDE SEQUENCE</scope>
    <source>
        <strain evidence="4">Liverpool</strain>
    </source>
</reference>
<accession>A0A0F7UDZ5</accession>
<dbReference type="AlphaFoldDB" id="A0A0F7UDZ5"/>
<feature type="transmembrane region" description="Helical" evidence="2">
    <location>
        <begin position="188"/>
        <end position="210"/>
    </location>
</feature>
<dbReference type="PRINTS" id="PR00069">
    <property type="entry name" value="ALDKETRDTASE"/>
</dbReference>
<keyword evidence="2" id="KW-1133">Transmembrane helix</keyword>